<accession>A0A6C0KZE1</accession>
<dbReference type="EMBL" id="MN741027">
    <property type="protein sequence ID" value="QHU23352.1"/>
    <property type="molecule type" value="Genomic_DNA"/>
</dbReference>
<organism evidence="1">
    <name type="scientific">viral metagenome</name>
    <dbReference type="NCBI Taxonomy" id="1070528"/>
    <lineage>
        <taxon>unclassified sequences</taxon>
        <taxon>metagenomes</taxon>
        <taxon>organismal metagenomes</taxon>
    </lineage>
</organism>
<sequence length="157" mass="18059">METNELFTSLMTAYMAQMDSAIKIAETISDHGKEEEVSPDSIVTGLVYRLMVPMEVHEMEESFQQGKQIVQDIEKNISEEDEDFDTDFELSPETDTQEHGDKVIISRKVKVNQCNCDICIKARTCLLNYRDYEPNDQLAQRFKDAIDNACNVHQLMI</sequence>
<protein>
    <submittedName>
        <fullName evidence="1">Uncharacterized protein</fullName>
    </submittedName>
</protein>
<evidence type="ECO:0000313" key="1">
    <source>
        <dbReference type="EMBL" id="QHU23352.1"/>
    </source>
</evidence>
<dbReference type="AlphaFoldDB" id="A0A6C0KZE1"/>
<name>A0A6C0KZE1_9ZZZZ</name>
<reference evidence="1" key="1">
    <citation type="journal article" date="2020" name="Nature">
        <title>Giant virus diversity and host interactions through global metagenomics.</title>
        <authorList>
            <person name="Schulz F."/>
            <person name="Roux S."/>
            <person name="Paez-Espino D."/>
            <person name="Jungbluth S."/>
            <person name="Walsh D.A."/>
            <person name="Denef V.J."/>
            <person name="McMahon K.D."/>
            <person name="Konstantinidis K.T."/>
            <person name="Eloe-Fadrosh E.A."/>
            <person name="Kyrpides N.C."/>
            <person name="Woyke T."/>
        </authorList>
    </citation>
    <scope>NUCLEOTIDE SEQUENCE</scope>
    <source>
        <strain evidence="1">GVMAG-S-ERX555907-94</strain>
    </source>
</reference>
<proteinExistence type="predicted"/>